<name>A0A2T5GSN5_9SPHN</name>
<keyword evidence="9" id="KW-0969">Cilium</keyword>
<keyword evidence="5" id="KW-0964">Secreted</keyword>
<dbReference type="NCBIfam" id="TIGR02492">
    <property type="entry name" value="flgK_ends"/>
    <property type="match status" value="1"/>
</dbReference>
<dbReference type="GO" id="GO:0005576">
    <property type="term" value="C:extracellular region"/>
    <property type="evidence" value="ECO:0007669"/>
    <property type="project" value="UniProtKB-SubCell"/>
</dbReference>
<evidence type="ECO:0000256" key="3">
    <source>
        <dbReference type="ARBA" id="ARBA00009677"/>
    </source>
</evidence>
<dbReference type="PANTHER" id="PTHR30033:SF1">
    <property type="entry name" value="FLAGELLAR HOOK-ASSOCIATED PROTEIN 1"/>
    <property type="match status" value="1"/>
</dbReference>
<dbReference type="GO" id="GO:0009424">
    <property type="term" value="C:bacterial-type flagellum hook"/>
    <property type="evidence" value="ECO:0007669"/>
    <property type="project" value="InterPro"/>
</dbReference>
<accession>A0A2T5GSN5</accession>
<evidence type="ECO:0000256" key="1">
    <source>
        <dbReference type="ARBA" id="ARBA00004365"/>
    </source>
</evidence>
<proteinExistence type="inferred from homology"/>
<dbReference type="AlphaFoldDB" id="A0A2T5GSN5"/>
<evidence type="ECO:0000256" key="5">
    <source>
        <dbReference type="ARBA" id="ARBA00022525"/>
    </source>
</evidence>
<dbReference type="PANTHER" id="PTHR30033">
    <property type="entry name" value="FLAGELLAR HOOK-ASSOCIATED PROTEIN 1"/>
    <property type="match status" value="1"/>
</dbReference>
<dbReference type="Pfam" id="PF22638">
    <property type="entry name" value="FlgK_D1"/>
    <property type="match status" value="1"/>
</dbReference>
<keyword evidence="9" id="KW-0282">Flagellum</keyword>
<dbReference type="RefSeq" id="WP_107956657.1">
    <property type="nucleotide sequence ID" value="NZ_JASPFP010000001.1"/>
</dbReference>
<keyword evidence="6" id="KW-0975">Bacterial flagellum</keyword>
<organism evidence="9 10">
    <name type="scientific">Sphingomonas aurantiaca</name>
    <dbReference type="NCBI Taxonomy" id="185949"/>
    <lineage>
        <taxon>Bacteria</taxon>
        <taxon>Pseudomonadati</taxon>
        <taxon>Pseudomonadota</taxon>
        <taxon>Alphaproteobacteria</taxon>
        <taxon>Sphingomonadales</taxon>
        <taxon>Sphingomonadaceae</taxon>
        <taxon>Sphingomonas</taxon>
    </lineage>
</organism>
<dbReference type="InterPro" id="IPR010930">
    <property type="entry name" value="Flg_bb/hook_C_dom"/>
</dbReference>
<dbReference type="Proteomes" id="UP000244189">
    <property type="component" value="Unassembled WGS sequence"/>
</dbReference>
<comment type="subcellular location">
    <subcellularLocation>
        <location evidence="1">Bacterial flagellum</location>
    </subcellularLocation>
    <subcellularLocation>
        <location evidence="2">Secreted</location>
    </subcellularLocation>
</comment>
<dbReference type="SUPFAM" id="SSF64518">
    <property type="entry name" value="Phase 1 flagellin"/>
    <property type="match status" value="1"/>
</dbReference>
<evidence type="ECO:0000256" key="2">
    <source>
        <dbReference type="ARBA" id="ARBA00004613"/>
    </source>
</evidence>
<sequence>MSDLLSIGASGVRAYQTALSTVSENIANTGTAGYTRRTTTLGEVGSISGGVSARAVSTGSGVAVSGIARSADAYRAQAVRSAGTDLAKTETSVTWMSRIESSLGDNKLGDRLTSFFGAAQALSADPTSVPARAAMLETASTAAAAFTATGKALDAAASELDASASQGAQSLNALGTTLAKINDGLARAQPGSSSAAQLADQRDQVLEQMSTLTDVNTAFDDLGRATVRLGGASGAVFVVGTDSGQVSFARNDDGAVQFAVTRGGEASVLSPSGGTLAGFADGAQRIASARAGLNTIASDFTAQVNAVQMQGRDLDGKAGTALFATGETATDISVALTDPRGIAAAGATGGVRDSSNLSALQAVRGSGAFETRTTNLIAGNAAALEQRKTVADAQSAIRDGAVSALAAASGVDLDSEAVDLLRFQQAYQASSRVIQTARDTLQTILDLR</sequence>
<evidence type="ECO:0000256" key="6">
    <source>
        <dbReference type="ARBA" id="ARBA00023143"/>
    </source>
</evidence>
<evidence type="ECO:0000259" key="8">
    <source>
        <dbReference type="Pfam" id="PF22638"/>
    </source>
</evidence>
<dbReference type="InterPro" id="IPR053927">
    <property type="entry name" value="FlgK_helical"/>
</dbReference>
<evidence type="ECO:0000256" key="4">
    <source>
        <dbReference type="ARBA" id="ARBA00016244"/>
    </source>
</evidence>
<comment type="similarity">
    <text evidence="3">Belongs to the flagella basal body rod proteins family.</text>
</comment>
<protein>
    <recommendedName>
        <fullName evidence="4">Flagellar hook-associated protein 1</fullName>
    </recommendedName>
</protein>
<dbReference type="GO" id="GO:0005198">
    <property type="term" value="F:structural molecule activity"/>
    <property type="evidence" value="ECO:0007669"/>
    <property type="project" value="InterPro"/>
</dbReference>
<dbReference type="InterPro" id="IPR002371">
    <property type="entry name" value="FlgK"/>
</dbReference>
<feature type="domain" description="Flagellar hook-associated protein FlgK helical" evidence="8">
    <location>
        <begin position="96"/>
        <end position="323"/>
    </location>
</feature>
<dbReference type="Pfam" id="PF06429">
    <property type="entry name" value="Flg_bbr_C"/>
    <property type="match status" value="1"/>
</dbReference>
<evidence type="ECO:0000313" key="9">
    <source>
        <dbReference type="EMBL" id="PTQ62344.1"/>
    </source>
</evidence>
<keyword evidence="9" id="KW-0966">Cell projection</keyword>
<dbReference type="EMBL" id="QAOG01000001">
    <property type="protein sequence ID" value="PTQ62344.1"/>
    <property type="molecule type" value="Genomic_DNA"/>
</dbReference>
<feature type="domain" description="Flagellar basal-body/hook protein C-terminal" evidence="7">
    <location>
        <begin position="408"/>
        <end position="447"/>
    </location>
</feature>
<keyword evidence="10" id="KW-1185">Reference proteome</keyword>
<gene>
    <name evidence="9" type="ORF">C8J26_0623</name>
</gene>
<dbReference type="GO" id="GO:0044780">
    <property type="term" value="P:bacterial-type flagellum assembly"/>
    <property type="evidence" value="ECO:0007669"/>
    <property type="project" value="InterPro"/>
</dbReference>
<reference evidence="9 10" key="1">
    <citation type="submission" date="2018-04" db="EMBL/GenBank/DDBJ databases">
        <title>Genomic Encyclopedia of Type Strains, Phase III (KMG-III): the genomes of soil and plant-associated and newly described type strains.</title>
        <authorList>
            <person name="Whitman W."/>
        </authorList>
    </citation>
    <scope>NUCLEOTIDE SEQUENCE [LARGE SCALE GENOMIC DNA]</scope>
    <source>
        <strain evidence="9 10">MA101b</strain>
    </source>
</reference>
<comment type="caution">
    <text evidence="9">The sequence shown here is derived from an EMBL/GenBank/DDBJ whole genome shotgun (WGS) entry which is preliminary data.</text>
</comment>
<evidence type="ECO:0000259" key="7">
    <source>
        <dbReference type="Pfam" id="PF06429"/>
    </source>
</evidence>
<evidence type="ECO:0000313" key="10">
    <source>
        <dbReference type="Proteomes" id="UP000244189"/>
    </source>
</evidence>